<evidence type="ECO:0000313" key="1">
    <source>
        <dbReference type="EMBL" id="ANN76806.1"/>
    </source>
</evidence>
<sequence length="104" mass="12124">MEKRPFLSNSFLGTKEIWHYDPIGDVAYIETKQDAEQIVEANKAQYAATDERARYGDGMQHVARIPVVVLQDLRQRGVLKDPKRFKAWLNDPENRHFRTRPGQV</sequence>
<proteinExistence type="predicted"/>
<dbReference type="AlphaFoldDB" id="A0A193GBG9"/>
<dbReference type="EMBL" id="CP016172">
    <property type="protein sequence ID" value="ANN76806.1"/>
    <property type="molecule type" value="Genomic_DNA"/>
</dbReference>
<name>A0A193GBG9_9BORD</name>
<dbReference type="RefSeq" id="WP_066655132.1">
    <property type="nucleotide sequence ID" value="NZ_CBCSCL010000017.1"/>
</dbReference>
<dbReference type="OrthoDB" id="8644486at2"/>
<protein>
    <submittedName>
        <fullName evidence="1">Uncharacterized protein</fullName>
    </submittedName>
</protein>
<dbReference type="Proteomes" id="UP000091926">
    <property type="component" value="Chromosome"/>
</dbReference>
<accession>A0A193GBG9</accession>
<reference evidence="1 2" key="1">
    <citation type="submission" date="2016-06" db="EMBL/GenBank/DDBJ databases">
        <title>Complete genome sequences of Bordetella bronchialis and Bordetella flabilis.</title>
        <authorList>
            <person name="LiPuma J.J."/>
            <person name="Spilker T."/>
        </authorList>
    </citation>
    <scope>NUCLEOTIDE SEQUENCE [LARGE SCALE GENOMIC DNA]</scope>
    <source>
        <strain evidence="1 2">AU10664</strain>
    </source>
</reference>
<gene>
    <name evidence="1" type="ORF">BAU07_06480</name>
</gene>
<dbReference type="KEGG" id="bfz:BAU07_06480"/>
<organism evidence="1 2">
    <name type="scientific">Bordetella flabilis</name>
    <dbReference type="NCBI Taxonomy" id="463014"/>
    <lineage>
        <taxon>Bacteria</taxon>
        <taxon>Pseudomonadati</taxon>
        <taxon>Pseudomonadota</taxon>
        <taxon>Betaproteobacteria</taxon>
        <taxon>Burkholderiales</taxon>
        <taxon>Alcaligenaceae</taxon>
        <taxon>Bordetella</taxon>
    </lineage>
</organism>
<keyword evidence="2" id="KW-1185">Reference proteome</keyword>
<evidence type="ECO:0000313" key="2">
    <source>
        <dbReference type="Proteomes" id="UP000091926"/>
    </source>
</evidence>
<dbReference type="STRING" id="463014.BAU07_06480"/>